<dbReference type="InterPro" id="IPR005153">
    <property type="entry name" value="MbtH-like_dom"/>
</dbReference>
<accession>A0ABY8G9S3</accession>
<evidence type="ECO:0000313" key="2">
    <source>
        <dbReference type="EMBL" id="WFN56697.1"/>
    </source>
</evidence>
<dbReference type="InterPro" id="IPR037407">
    <property type="entry name" value="MLP_fam"/>
</dbReference>
<sequence length="78" mass="8920">MSQEQSNPVDQCNPFDDDRLTFQVLINAQQQYSLWPVFAAVPAGWQAVFGPHSRAACIEYIETHWQDMRPLVLQANEA</sequence>
<reference evidence="2 3" key="1">
    <citation type="submission" date="2022-12" db="EMBL/GenBank/DDBJ databases">
        <title>Complete genome sequencing of Dickeya lacustris type strain LMG30899.</title>
        <authorList>
            <person name="Dobhal S."/>
            <person name="Arizala D."/>
            <person name="Arif M."/>
        </authorList>
    </citation>
    <scope>NUCLEOTIDE SEQUENCE [LARGE SCALE GENOMIC DNA]</scope>
    <source>
        <strain evidence="2 3">LMG30899</strain>
    </source>
</reference>
<dbReference type="Gene3D" id="3.90.820.10">
    <property type="entry name" value="Structural Genomics, Unknown Function 30-nov-00 1gh9 Mol_id"/>
    <property type="match status" value="1"/>
</dbReference>
<dbReference type="SUPFAM" id="SSF160582">
    <property type="entry name" value="MbtH-like"/>
    <property type="match status" value="1"/>
</dbReference>
<protein>
    <submittedName>
        <fullName evidence="2">MbtH family protein</fullName>
    </submittedName>
</protein>
<dbReference type="EMBL" id="CP114280">
    <property type="protein sequence ID" value="WFN56697.1"/>
    <property type="molecule type" value="Genomic_DNA"/>
</dbReference>
<dbReference type="PANTHER" id="PTHR38444">
    <property type="entry name" value="ENTEROBACTIN BIOSYNTHESIS PROTEIN YBDZ"/>
    <property type="match status" value="1"/>
</dbReference>
<dbReference type="InterPro" id="IPR038020">
    <property type="entry name" value="MbtH-like_sf"/>
</dbReference>
<gene>
    <name evidence="2" type="ORF">O1Q98_05340</name>
</gene>
<name>A0ABY8G9S3_9GAMM</name>
<evidence type="ECO:0000259" key="1">
    <source>
        <dbReference type="SMART" id="SM00923"/>
    </source>
</evidence>
<dbReference type="PANTHER" id="PTHR38444:SF1">
    <property type="entry name" value="ENTEROBACTIN BIOSYNTHESIS PROTEIN YBDZ"/>
    <property type="match status" value="1"/>
</dbReference>
<dbReference type="SMART" id="SM00923">
    <property type="entry name" value="MbtH"/>
    <property type="match status" value="1"/>
</dbReference>
<evidence type="ECO:0000313" key="3">
    <source>
        <dbReference type="Proteomes" id="UP001219630"/>
    </source>
</evidence>
<organism evidence="2 3">
    <name type="scientific">Dickeya lacustris</name>
    <dbReference type="NCBI Taxonomy" id="2259638"/>
    <lineage>
        <taxon>Bacteria</taxon>
        <taxon>Pseudomonadati</taxon>
        <taxon>Pseudomonadota</taxon>
        <taxon>Gammaproteobacteria</taxon>
        <taxon>Enterobacterales</taxon>
        <taxon>Pectobacteriaceae</taxon>
        <taxon>Dickeya</taxon>
    </lineage>
</organism>
<dbReference type="Pfam" id="PF03621">
    <property type="entry name" value="MbtH"/>
    <property type="match status" value="1"/>
</dbReference>
<dbReference type="RefSeq" id="WP_125260166.1">
    <property type="nucleotide sequence ID" value="NZ_CP114280.1"/>
</dbReference>
<dbReference type="Proteomes" id="UP001219630">
    <property type="component" value="Chromosome"/>
</dbReference>
<feature type="domain" description="MbtH-like" evidence="1">
    <location>
        <begin position="13"/>
        <end position="63"/>
    </location>
</feature>
<keyword evidence="3" id="KW-1185">Reference proteome</keyword>
<proteinExistence type="predicted"/>